<dbReference type="PROSITE" id="PS50174">
    <property type="entry name" value="G_PATCH"/>
    <property type="match status" value="1"/>
</dbReference>
<dbReference type="InterPro" id="IPR000467">
    <property type="entry name" value="G_patch_dom"/>
</dbReference>
<feature type="domain" description="G-patch" evidence="2">
    <location>
        <begin position="87"/>
        <end position="134"/>
    </location>
</feature>
<evidence type="ECO:0000259" key="2">
    <source>
        <dbReference type="PROSITE" id="PS50174"/>
    </source>
</evidence>
<evidence type="ECO:0000256" key="1">
    <source>
        <dbReference type="SAM" id="MobiDB-lite"/>
    </source>
</evidence>
<proteinExistence type="predicted"/>
<dbReference type="Proteomes" id="UP000190831">
    <property type="component" value="Chromosome C"/>
</dbReference>
<name>A0A1G4M9U8_LACFM</name>
<dbReference type="PANTHER" id="PTHR21032">
    <property type="entry name" value="G PATCH DOMAIN-CONTAINING PROTEIN 11"/>
    <property type="match status" value="1"/>
</dbReference>
<dbReference type="InterPro" id="IPR025239">
    <property type="entry name" value="DUF4187"/>
</dbReference>
<dbReference type="PANTHER" id="PTHR21032:SF0">
    <property type="entry name" value="G PATCH DOMAIN-CONTAINING PROTEIN 11"/>
    <property type="match status" value="1"/>
</dbReference>
<dbReference type="OrthoDB" id="786951at2759"/>
<dbReference type="SMART" id="SM00443">
    <property type="entry name" value="G_patch"/>
    <property type="match status" value="1"/>
</dbReference>
<feature type="region of interest" description="Disordered" evidence="1">
    <location>
        <begin position="1"/>
        <end position="49"/>
    </location>
</feature>
<gene>
    <name evidence="3" type="ORF">LAFE_0C08372G</name>
</gene>
<dbReference type="EMBL" id="LT598485">
    <property type="protein sequence ID" value="SCW00626.1"/>
    <property type="molecule type" value="Genomic_DNA"/>
</dbReference>
<evidence type="ECO:0000313" key="3">
    <source>
        <dbReference type="EMBL" id="SCW00626.1"/>
    </source>
</evidence>
<dbReference type="Pfam" id="PF13821">
    <property type="entry name" value="DUF4187"/>
    <property type="match status" value="1"/>
</dbReference>
<sequence>MAPKRLIFNLDSSGSEDESDNSKRLRPQRTKYKYKPKPKQLESAANKSDSEDYMVMDLKDDRYGNGERETIVTEAVALPAEAKVVKSMPKGFAMMQKMGFTMGDGLGLNSNNALKVPITVSRRAGRQGIKESSHPDILVESHIDTNHFRAWIQQSNKHKEKKKVFNRMQKLAFEMSGDVDTFTSERDPRDFNCLWRRYIIDLQTKCQSRTKEHRGEFSGQGNINVRDSIPDVHTGVKRATIIENDDEAELPIKSETKNEDVQKSGLSTYHDDEELSIFEELEIDQKILGIHTFMRAEFFYCFYCGVKYKNEDDMFQHCPGQSKEDHV</sequence>
<dbReference type="GO" id="GO:0000776">
    <property type="term" value="C:kinetochore"/>
    <property type="evidence" value="ECO:0007669"/>
    <property type="project" value="TreeGrafter"/>
</dbReference>
<evidence type="ECO:0000313" key="4">
    <source>
        <dbReference type="Proteomes" id="UP000190831"/>
    </source>
</evidence>
<organism evidence="3 4">
    <name type="scientific">Lachancea fermentati</name>
    <name type="common">Zygosaccharomyces fermentati</name>
    <dbReference type="NCBI Taxonomy" id="4955"/>
    <lineage>
        <taxon>Eukaryota</taxon>
        <taxon>Fungi</taxon>
        <taxon>Dikarya</taxon>
        <taxon>Ascomycota</taxon>
        <taxon>Saccharomycotina</taxon>
        <taxon>Saccharomycetes</taxon>
        <taxon>Saccharomycetales</taxon>
        <taxon>Saccharomycetaceae</taxon>
        <taxon>Lachancea</taxon>
    </lineage>
</organism>
<dbReference type="GO" id="GO:0003676">
    <property type="term" value="F:nucleic acid binding"/>
    <property type="evidence" value="ECO:0007669"/>
    <property type="project" value="InterPro"/>
</dbReference>
<dbReference type="SMART" id="SM01173">
    <property type="entry name" value="DUF4187"/>
    <property type="match status" value="1"/>
</dbReference>
<accession>A0A1G4M9U8</accession>
<reference evidence="3 4" key="1">
    <citation type="submission" date="2016-03" db="EMBL/GenBank/DDBJ databases">
        <authorList>
            <person name="Devillers H."/>
        </authorList>
    </citation>
    <scope>NUCLEOTIDE SEQUENCE [LARGE SCALE GENOMIC DNA]</scope>
    <source>
        <strain evidence="3">CBS 6772</strain>
    </source>
</reference>
<feature type="compositionally biased region" description="Basic residues" evidence="1">
    <location>
        <begin position="24"/>
        <end position="38"/>
    </location>
</feature>
<protein>
    <submittedName>
        <fullName evidence="3">LAFE_0C08372g1_1</fullName>
    </submittedName>
</protein>
<dbReference type="InterPro" id="IPR039249">
    <property type="entry name" value="GPATCH11"/>
</dbReference>
<keyword evidence="4" id="KW-1185">Reference proteome</keyword>
<dbReference type="OMA" id="DYMNMVI"/>
<dbReference type="AlphaFoldDB" id="A0A1G4M9U8"/>
<dbReference type="Pfam" id="PF01585">
    <property type="entry name" value="G-patch"/>
    <property type="match status" value="1"/>
</dbReference>